<dbReference type="NCBIfam" id="TIGR01777">
    <property type="entry name" value="yfcH"/>
    <property type="match status" value="1"/>
</dbReference>
<reference evidence="4" key="2">
    <citation type="submission" date="2020-09" db="EMBL/GenBank/DDBJ databases">
        <authorList>
            <person name="Sun Q."/>
            <person name="Kim S."/>
        </authorList>
    </citation>
    <scope>NUCLEOTIDE SEQUENCE</scope>
    <source>
        <strain evidence="4">KCTC 12988</strain>
    </source>
</reference>
<dbReference type="InterPro" id="IPR001509">
    <property type="entry name" value="Epimerase_deHydtase"/>
</dbReference>
<keyword evidence="5" id="KW-1185">Reference proteome</keyword>
<comment type="caution">
    <text evidence="4">The sequence shown here is derived from an EMBL/GenBank/DDBJ whole genome shotgun (WGS) entry which is preliminary data.</text>
</comment>
<dbReference type="Proteomes" id="UP000644507">
    <property type="component" value="Unassembled WGS sequence"/>
</dbReference>
<evidence type="ECO:0000313" key="4">
    <source>
        <dbReference type="EMBL" id="GHC48864.1"/>
    </source>
</evidence>
<evidence type="ECO:0000256" key="1">
    <source>
        <dbReference type="ARBA" id="ARBA00009353"/>
    </source>
</evidence>
<reference evidence="4" key="1">
    <citation type="journal article" date="2014" name="Int. J. Syst. Evol. Microbiol.">
        <title>Complete genome sequence of Corynebacterium casei LMG S-19264T (=DSM 44701T), isolated from a smear-ripened cheese.</title>
        <authorList>
            <consortium name="US DOE Joint Genome Institute (JGI-PGF)"/>
            <person name="Walter F."/>
            <person name="Albersmeier A."/>
            <person name="Kalinowski J."/>
            <person name="Ruckert C."/>
        </authorList>
    </citation>
    <scope>NUCLEOTIDE SEQUENCE</scope>
    <source>
        <strain evidence="4">KCTC 12988</strain>
    </source>
</reference>
<dbReference type="InterPro" id="IPR013549">
    <property type="entry name" value="DUF1731"/>
</dbReference>
<comment type="similarity">
    <text evidence="1">Belongs to the NAD(P)-dependent epimerase/dehydratase family. SDR39U1 subfamily.</text>
</comment>
<gene>
    <name evidence="4" type="ORF">GCM10007100_13510</name>
</gene>
<proteinExistence type="inferred from homology"/>
<feature type="domain" description="NAD-dependent epimerase/dehydratase" evidence="2">
    <location>
        <begin position="7"/>
        <end position="165"/>
    </location>
</feature>
<dbReference type="Gene3D" id="3.40.50.720">
    <property type="entry name" value="NAD(P)-binding Rossmann-like Domain"/>
    <property type="match status" value="1"/>
</dbReference>
<feature type="domain" description="DUF1731" evidence="3">
    <location>
        <begin position="199"/>
        <end position="244"/>
    </location>
</feature>
<accession>A0A918TJR8</accession>
<protein>
    <recommendedName>
        <fullName evidence="6">TIGR01777 family protein</fullName>
    </recommendedName>
</protein>
<sequence>MEDGFAGLDAVVNVAGESIAKRWTEENKKRFHESRVGVTDDIVAQMAALPDSERPQVLVNASAVGYYGDQGEDILTEESPMGSDYLAGLCEEWEAAAVKAEELGVRVALGRIGVVLGKEADAWTRMKVIFKLGAGGRLGDGKQFWPTIHLDDVAGGIVHSLETTEVRGAVNLVGPNPVTNAEFTRVLAEVLHRPAIFPVPPFALKLVLGDFANALLASYRAQPTVLERTGYEFKYAKLKPLLESLN</sequence>
<organism evidence="4 5">
    <name type="scientific">Roseibacillus persicicus</name>
    <dbReference type="NCBI Taxonomy" id="454148"/>
    <lineage>
        <taxon>Bacteria</taxon>
        <taxon>Pseudomonadati</taxon>
        <taxon>Verrucomicrobiota</taxon>
        <taxon>Verrucomicrobiia</taxon>
        <taxon>Verrucomicrobiales</taxon>
        <taxon>Verrucomicrobiaceae</taxon>
        <taxon>Roseibacillus</taxon>
    </lineage>
</organism>
<evidence type="ECO:0000259" key="2">
    <source>
        <dbReference type="Pfam" id="PF01370"/>
    </source>
</evidence>
<dbReference type="EMBL" id="BMXI01000004">
    <property type="protein sequence ID" value="GHC48864.1"/>
    <property type="molecule type" value="Genomic_DNA"/>
</dbReference>
<evidence type="ECO:0000313" key="5">
    <source>
        <dbReference type="Proteomes" id="UP000644507"/>
    </source>
</evidence>
<dbReference type="InterPro" id="IPR010099">
    <property type="entry name" value="SDR39U1"/>
</dbReference>
<dbReference type="InterPro" id="IPR036291">
    <property type="entry name" value="NAD(P)-bd_dom_sf"/>
</dbReference>
<dbReference type="PANTHER" id="PTHR11092">
    <property type="entry name" value="SUGAR NUCLEOTIDE EPIMERASE RELATED"/>
    <property type="match status" value="1"/>
</dbReference>
<name>A0A918TJR8_9BACT</name>
<dbReference type="Pfam" id="PF01370">
    <property type="entry name" value="Epimerase"/>
    <property type="match status" value="1"/>
</dbReference>
<dbReference type="Pfam" id="PF08338">
    <property type="entry name" value="DUF1731"/>
    <property type="match status" value="1"/>
</dbReference>
<evidence type="ECO:0000259" key="3">
    <source>
        <dbReference type="Pfam" id="PF08338"/>
    </source>
</evidence>
<evidence type="ECO:0008006" key="6">
    <source>
        <dbReference type="Google" id="ProtNLM"/>
    </source>
</evidence>
<dbReference type="PANTHER" id="PTHR11092:SF0">
    <property type="entry name" value="EPIMERASE FAMILY PROTEIN SDR39U1"/>
    <property type="match status" value="1"/>
</dbReference>
<dbReference type="AlphaFoldDB" id="A0A918TJR8"/>
<dbReference type="SUPFAM" id="SSF51735">
    <property type="entry name" value="NAD(P)-binding Rossmann-fold domains"/>
    <property type="match status" value="1"/>
</dbReference>